<keyword evidence="2" id="KW-0732">Signal</keyword>
<evidence type="ECO:0000313" key="3">
    <source>
        <dbReference type="EMBL" id="VDN37315.1"/>
    </source>
</evidence>
<sequence length="107" mass="11755">MVGCAWTIVFSTSIMSVSVKCGLRRSCVFTGLFPTGLGPLRTFSVASTSDQSDSSSAGPPRVSIANALRPPPSRSLWCSASRCFKPRRILLSWRRVHNEYVLLHRLA</sequence>
<dbReference type="AlphaFoldDB" id="A0A3P7N4M7"/>
<feature type="chain" id="PRO_5018230992" description="Secreted protein" evidence="2">
    <location>
        <begin position="17"/>
        <end position="107"/>
    </location>
</feature>
<evidence type="ECO:0000313" key="4">
    <source>
        <dbReference type="Proteomes" id="UP000281553"/>
    </source>
</evidence>
<organism evidence="3 4">
    <name type="scientific">Dibothriocephalus latus</name>
    <name type="common">Fish tapeworm</name>
    <name type="synonym">Diphyllobothrium latum</name>
    <dbReference type="NCBI Taxonomy" id="60516"/>
    <lineage>
        <taxon>Eukaryota</taxon>
        <taxon>Metazoa</taxon>
        <taxon>Spiralia</taxon>
        <taxon>Lophotrochozoa</taxon>
        <taxon>Platyhelminthes</taxon>
        <taxon>Cestoda</taxon>
        <taxon>Eucestoda</taxon>
        <taxon>Diphyllobothriidea</taxon>
        <taxon>Diphyllobothriidae</taxon>
        <taxon>Dibothriocephalus</taxon>
    </lineage>
</organism>
<reference evidence="3 4" key="1">
    <citation type="submission" date="2018-11" db="EMBL/GenBank/DDBJ databases">
        <authorList>
            <consortium name="Pathogen Informatics"/>
        </authorList>
    </citation>
    <scope>NUCLEOTIDE SEQUENCE [LARGE SCALE GENOMIC DNA]</scope>
</reference>
<feature type="signal peptide" evidence="2">
    <location>
        <begin position="1"/>
        <end position="16"/>
    </location>
</feature>
<accession>A0A3P7N4M7</accession>
<evidence type="ECO:0000256" key="2">
    <source>
        <dbReference type="SAM" id="SignalP"/>
    </source>
</evidence>
<proteinExistence type="predicted"/>
<keyword evidence="4" id="KW-1185">Reference proteome</keyword>
<protein>
    <recommendedName>
        <fullName evidence="5">Secreted protein</fullName>
    </recommendedName>
</protein>
<evidence type="ECO:0008006" key="5">
    <source>
        <dbReference type="Google" id="ProtNLM"/>
    </source>
</evidence>
<dbReference type="EMBL" id="UYRU01090635">
    <property type="protein sequence ID" value="VDN37315.1"/>
    <property type="molecule type" value="Genomic_DNA"/>
</dbReference>
<evidence type="ECO:0000256" key="1">
    <source>
        <dbReference type="SAM" id="MobiDB-lite"/>
    </source>
</evidence>
<dbReference type="Proteomes" id="UP000281553">
    <property type="component" value="Unassembled WGS sequence"/>
</dbReference>
<feature type="compositionally biased region" description="Low complexity" evidence="1">
    <location>
        <begin position="46"/>
        <end position="57"/>
    </location>
</feature>
<feature type="region of interest" description="Disordered" evidence="1">
    <location>
        <begin position="46"/>
        <end position="71"/>
    </location>
</feature>
<name>A0A3P7N4M7_DIBLA</name>
<gene>
    <name evidence="3" type="ORF">DILT_LOCUS17283</name>
</gene>